<name>A0ABU2M8G8_9ACTN</name>
<comment type="caution">
    <text evidence="4">The sequence shown here is derived from an EMBL/GenBank/DDBJ whole genome shotgun (WGS) entry which is preliminary data.</text>
</comment>
<dbReference type="InterPro" id="IPR000182">
    <property type="entry name" value="GNAT_dom"/>
</dbReference>
<dbReference type="InterPro" id="IPR016181">
    <property type="entry name" value="Acyl_CoA_acyltransferase"/>
</dbReference>
<dbReference type="PANTHER" id="PTHR43420:SF44">
    <property type="entry name" value="ACETYLTRANSFERASE YPEA"/>
    <property type="match status" value="1"/>
</dbReference>
<proteinExistence type="predicted"/>
<evidence type="ECO:0000259" key="3">
    <source>
        <dbReference type="PROSITE" id="PS51186"/>
    </source>
</evidence>
<keyword evidence="1" id="KW-0808">Transferase</keyword>
<dbReference type="EMBL" id="JAVREP010000006">
    <property type="protein sequence ID" value="MDT0328914.1"/>
    <property type="molecule type" value="Genomic_DNA"/>
</dbReference>
<dbReference type="PANTHER" id="PTHR43420">
    <property type="entry name" value="ACETYLTRANSFERASE"/>
    <property type="match status" value="1"/>
</dbReference>
<gene>
    <name evidence="4" type="ORF">RM479_10885</name>
</gene>
<organism evidence="4 5">
    <name type="scientific">Nocardiopsis lambiniae</name>
    <dbReference type="NCBI Taxonomy" id="3075539"/>
    <lineage>
        <taxon>Bacteria</taxon>
        <taxon>Bacillati</taxon>
        <taxon>Actinomycetota</taxon>
        <taxon>Actinomycetes</taxon>
        <taxon>Streptosporangiales</taxon>
        <taxon>Nocardiopsidaceae</taxon>
        <taxon>Nocardiopsis</taxon>
    </lineage>
</organism>
<dbReference type="CDD" id="cd04301">
    <property type="entry name" value="NAT_SF"/>
    <property type="match status" value="1"/>
</dbReference>
<dbReference type="Pfam" id="PF00583">
    <property type="entry name" value="Acetyltransf_1"/>
    <property type="match status" value="1"/>
</dbReference>
<sequence length="160" mass="17661">MDIEIRDIRGDDRETLLELSLRAWEPVHASLREALGAVLYDRMIPDWRVSQRTAVADAIDDGETLVRVALREGEIAGFYAVRIRSEEDMGEVTLLAVDPDHQRAGVGVALTGHAVDWIRDQGMGVAMIETGGDEGHAPARRAYEKAGLAPLPIVRYFQAL</sequence>
<keyword evidence="5" id="KW-1185">Reference proteome</keyword>
<dbReference type="Gene3D" id="3.40.630.30">
    <property type="match status" value="1"/>
</dbReference>
<dbReference type="RefSeq" id="WP_311511595.1">
    <property type="nucleotide sequence ID" value="NZ_JAVREP010000006.1"/>
</dbReference>
<evidence type="ECO:0000313" key="4">
    <source>
        <dbReference type="EMBL" id="MDT0328914.1"/>
    </source>
</evidence>
<evidence type="ECO:0000313" key="5">
    <source>
        <dbReference type="Proteomes" id="UP001183390"/>
    </source>
</evidence>
<dbReference type="SUPFAM" id="SSF55729">
    <property type="entry name" value="Acyl-CoA N-acyltransferases (Nat)"/>
    <property type="match status" value="1"/>
</dbReference>
<accession>A0ABU2M8G8</accession>
<evidence type="ECO:0000256" key="2">
    <source>
        <dbReference type="ARBA" id="ARBA00023315"/>
    </source>
</evidence>
<feature type="domain" description="N-acetyltransferase" evidence="3">
    <location>
        <begin position="3"/>
        <end position="160"/>
    </location>
</feature>
<dbReference type="InterPro" id="IPR050680">
    <property type="entry name" value="YpeA/RimI_acetyltransf"/>
</dbReference>
<protein>
    <submittedName>
        <fullName evidence="4">GNAT family N-acetyltransferase</fullName>
    </submittedName>
</protein>
<dbReference type="Proteomes" id="UP001183390">
    <property type="component" value="Unassembled WGS sequence"/>
</dbReference>
<dbReference type="PROSITE" id="PS51186">
    <property type="entry name" value="GNAT"/>
    <property type="match status" value="1"/>
</dbReference>
<reference evidence="5" key="1">
    <citation type="submission" date="2023-07" db="EMBL/GenBank/DDBJ databases">
        <title>30 novel species of actinomycetes from the DSMZ collection.</title>
        <authorList>
            <person name="Nouioui I."/>
        </authorList>
    </citation>
    <scope>NUCLEOTIDE SEQUENCE [LARGE SCALE GENOMIC DNA]</scope>
    <source>
        <strain evidence="5">DSM 44743</strain>
    </source>
</reference>
<evidence type="ECO:0000256" key="1">
    <source>
        <dbReference type="ARBA" id="ARBA00022679"/>
    </source>
</evidence>
<keyword evidence="2" id="KW-0012">Acyltransferase</keyword>